<accession>A0A4V1BX26</accession>
<evidence type="ECO:0000313" key="1">
    <source>
        <dbReference type="EMBL" id="QBY44223.1"/>
    </source>
</evidence>
<organism evidence="1 2">
    <name type="scientific">Arsenophonus nasoniae</name>
    <name type="common">son-killer infecting Nasonia vitripennis</name>
    <dbReference type="NCBI Taxonomy" id="638"/>
    <lineage>
        <taxon>Bacteria</taxon>
        <taxon>Pseudomonadati</taxon>
        <taxon>Pseudomonadota</taxon>
        <taxon>Gammaproteobacteria</taxon>
        <taxon>Enterobacterales</taxon>
        <taxon>Morganellaceae</taxon>
        <taxon>Arsenophonus</taxon>
    </lineage>
</organism>
<protein>
    <submittedName>
        <fullName evidence="1">Uncharacterized protein</fullName>
    </submittedName>
</protein>
<dbReference type="EMBL" id="CP038613">
    <property type="protein sequence ID" value="QBY44223.1"/>
    <property type="molecule type" value="Genomic_DNA"/>
</dbReference>
<dbReference type="Proteomes" id="UP000295134">
    <property type="component" value="Chromosome"/>
</dbReference>
<gene>
    <name evidence="1" type="ORF">ArsFIN_28000</name>
</gene>
<evidence type="ECO:0000313" key="2">
    <source>
        <dbReference type="Proteomes" id="UP000295134"/>
    </source>
</evidence>
<dbReference type="AlphaFoldDB" id="A0A4V1BX26"/>
<sequence>MATCHTHLDNHCWIDDLSQRCLIKLQNLKTQYHTLKQEYHAQIEAVKLQQQKIDALHQLDIQHTETQ</sequence>
<name>A0A4V1BX26_9GAMM</name>
<dbReference type="GeneID" id="96877806"/>
<reference evidence="1 2" key="1">
    <citation type="submission" date="2019-03" db="EMBL/GenBank/DDBJ databases">
        <title>Long-read sequencing reveals hyperdense prophage content in a complex bacterial symbiont genome.</title>
        <authorList>
            <person name="Frost C.L."/>
            <person name="Siozios S."/>
            <person name="Nadal-Jimenez P."/>
            <person name="Brockhurst M.A."/>
            <person name="King K.C."/>
            <person name="Darby A.C."/>
            <person name="Hurst G.D.D."/>
        </authorList>
    </citation>
    <scope>NUCLEOTIDE SEQUENCE [LARGE SCALE GENOMIC DNA]</scope>
    <source>
        <strain evidence="1 2">FIN</strain>
    </source>
</reference>
<dbReference type="KEGG" id="ans:ArsFIN_28000"/>
<dbReference type="RefSeq" id="WP_135677810.1">
    <property type="nucleotide sequence ID" value="NZ_CP038613.1"/>
</dbReference>
<proteinExistence type="predicted"/>